<evidence type="ECO:0000256" key="1">
    <source>
        <dbReference type="ARBA" id="ARBA00001946"/>
    </source>
</evidence>
<dbReference type="FunCoup" id="E9GPZ6">
    <property type="interactions" value="381"/>
</dbReference>
<dbReference type="FunFam" id="3.40.50.11980:FF:000001">
    <property type="entry name" value="ZC3H12A isoform 1"/>
    <property type="match status" value="1"/>
</dbReference>
<dbReference type="Gene3D" id="3.40.50.11980">
    <property type="match status" value="1"/>
</dbReference>
<evidence type="ECO:0000256" key="2">
    <source>
        <dbReference type="ARBA" id="ARBA00010922"/>
    </source>
</evidence>
<dbReference type="CDD" id="cd14332">
    <property type="entry name" value="UBA_RuvA_C"/>
    <property type="match status" value="1"/>
</dbReference>
<comment type="similarity">
    <text evidence="2">Belongs to the ZC3H12 family.</text>
</comment>
<dbReference type="CDD" id="cd18729">
    <property type="entry name" value="PIN_Zc3h12-like"/>
    <property type="match status" value="1"/>
</dbReference>
<keyword evidence="9" id="KW-0460">Magnesium</keyword>
<dbReference type="GO" id="GO:0006310">
    <property type="term" value="P:DNA recombination"/>
    <property type="evidence" value="ECO:0007669"/>
    <property type="project" value="InterPro"/>
</dbReference>
<dbReference type="GO" id="GO:0036464">
    <property type="term" value="C:cytoplasmic ribonucleoprotein granule"/>
    <property type="evidence" value="ECO:0000318"/>
    <property type="project" value="GO_Central"/>
</dbReference>
<feature type="non-terminal residue" evidence="13">
    <location>
        <position position="470"/>
    </location>
</feature>
<feature type="region of interest" description="Disordered" evidence="11">
    <location>
        <begin position="278"/>
        <end position="311"/>
    </location>
</feature>
<dbReference type="GO" id="GO:0016787">
    <property type="term" value="F:hydrolase activity"/>
    <property type="evidence" value="ECO:0007669"/>
    <property type="project" value="UniProtKB-KW"/>
</dbReference>
<dbReference type="OrthoDB" id="392925at2759"/>
<evidence type="ECO:0000313" key="14">
    <source>
        <dbReference type="Proteomes" id="UP000000305"/>
    </source>
</evidence>
<evidence type="ECO:0000256" key="11">
    <source>
        <dbReference type="SAM" id="MobiDB-lite"/>
    </source>
</evidence>
<dbReference type="PANTHER" id="PTHR12876">
    <property type="entry name" value="N4BP1-RELATED"/>
    <property type="match status" value="1"/>
</dbReference>
<evidence type="ECO:0000256" key="9">
    <source>
        <dbReference type="ARBA" id="ARBA00022842"/>
    </source>
</evidence>
<dbReference type="PhylomeDB" id="E9GPZ6"/>
<dbReference type="InterPro" id="IPR051101">
    <property type="entry name" value="ZC3H12/N4BP1_RNase_Reg"/>
</dbReference>
<dbReference type="GO" id="GO:0009378">
    <property type="term" value="F:four-way junction helicase activity"/>
    <property type="evidence" value="ECO:0007669"/>
    <property type="project" value="InterPro"/>
</dbReference>
<dbReference type="eggNOG" id="KOG3777">
    <property type="taxonomic scope" value="Eukaryota"/>
</dbReference>
<dbReference type="PANTHER" id="PTHR12876:SF35">
    <property type="entry name" value="LD08718P-RELATED"/>
    <property type="match status" value="1"/>
</dbReference>
<dbReference type="AlphaFoldDB" id="E9GPZ6"/>
<dbReference type="GO" id="GO:0003729">
    <property type="term" value="F:mRNA binding"/>
    <property type="evidence" value="ECO:0000318"/>
    <property type="project" value="GO_Central"/>
</dbReference>
<feature type="zinc finger region" description="C3H1-type" evidence="10">
    <location>
        <begin position="238"/>
        <end position="263"/>
    </location>
</feature>
<organism evidence="13 14">
    <name type="scientific">Daphnia pulex</name>
    <name type="common">Water flea</name>
    <dbReference type="NCBI Taxonomy" id="6669"/>
    <lineage>
        <taxon>Eukaryota</taxon>
        <taxon>Metazoa</taxon>
        <taxon>Ecdysozoa</taxon>
        <taxon>Arthropoda</taxon>
        <taxon>Crustacea</taxon>
        <taxon>Branchiopoda</taxon>
        <taxon>Diplostraca</taxon>
        <taxon>Cladocera</taxon>
        <taxon>Anomopoda</taxon>
        <taxon>Daphniidae</taxon>
        <taxon>Daphnia</taxon>
    </lineage>
</organism>
<dbReference type="GO" id="GO:0006281">
    <property type="term" value="P:DNA repair"/>
    <property type="evidence" value="ECO:0007669"/>
    <property type="project" value="InterPro"/>
</dbReference>
<keyword evidence="14" id="KW-1185">Reference proteome</keyword>
<dbReference type="GO" id="GO:0008270">
    <property type="term" value="F:zinc ion binding"/>
    <property type="evidence" value="ECO:0007669"/>
    <property type="project" value="UniProtKB-KW"/>
</dbReference>
<dbReference type="PROSITE" id="PS50103">
    <property type="entry name" value="ZF_C3H1"/>
    <property type="match status" value="1"/>
</dbReference>
<dbReference type="HOGENOM" id="CLU_013020_2_0_1"/>
<dbReference type="InterPro" id="IPR000571">
    <property type="entry name" value="Znf_CCCH"/>
</dbReference>
<dbReference type="KEGG" id="dpx:DAPPUDRAFT_53422"/>
<evidence type="ECO:0000256" key="3">
    <source>
        <dbReference type="ARBA" id="ARBA00022722"/>
    </source>
</evidence>
<keyword evidence="3" id="KW-0540">Nuclease</keyword>
<dbReference type="InterPro" id="IPR011114">
    <property type="entry name" value="RuvA_C"/>
</dbReference>
<evidence type="ECO:0000256" key="10">
    <source>
        <dbReference type="PROSITE-ProRule" id="PRU00723"/>
    </source>
</evidence>
<feature type="region of interest" description="Disordered" evidence="11">
    <location>
        <begin position="214"/>
        <end position="244"/>
    </location>
</feature>
<sequence>VEFALKLGYTEQQVQKALVKLGQPTQNELLAELIRLASLAGPGSTEGIESQSDCVRSHRPLSITSSDEAVLRHVVIDGSNVAISHGNKEIFSCRGIQLCVDWFRARGHREITVFVPMWRKETSKIDAPIANQEILLELEKERMLVFTPSRQVGGRRLVCYDDRYILRLAAETDGIVVSNDNYRDLVSENPEYRKIVEERILMYSFVNDRFMPPEDPLGRNGPKLDRFLRKPPAKGSAEATAPPCPYGKKCTYGNKCKYYHPERGNVPQKTISERSGHVPLGQQLSDPPSVTSSSGVEEPDDSARPNPHRKVQRQLTLNPLNPACDPRLYTLKGLAPPYPPPPISVHSIVTRNASAPAPTSQLHARSHPHVQPAGSNNHMQRLNSTSDTQLNLYGAAAAALPAHQHLSSSPVQAFNENGPNSKSEARYKLFYHLAAIFPEEQVRQVMSLMPDETNAQKICAAILALYPKDN</sequence>
<keyword evidence="8 10" id="KW-0862">Zinc</keyword>
<dbReference type="Proteomes" id="UP000000305">
    <property type="component" value="Unassembled WGS sequence"/>
</dbReference>
<feature type="domain" description="C3H1-type" evidence="12">
    <location>
        <begin position="238"/>
        <end position="263"/>
    </location>
</feature>
<dbReference type="GO" id="GO:0005634">
    <property type="term" value="C:nucleus"/>
    <property type="evidence" value="ECO:0000318"/>
    <property type="project" value="GO_Central"/>
</dbReference>
<dbReference type="STRING" id="6669.E9GPZ6"/>
<keyword evidence="4 10" id="KW-0479">Metal-binding</keyword>
<gene>
    <name evidence="13" type="ORF">DAPPUDRAFT_53422</name>
</gene>
<evidence type="ECO:0000256" key="5">
    <source>
        <dbReference type="ARBA" id="ARBA00022759"/>
    </source>
</evidence>
<feature type="region of interest" description="Disordered" evidence="11">
    <location>
        <begin position="358"/>
        <end position="378"/>
    </location>
</feature>
<dbReference type="InParanoid" id="E9GPZ6"/>
<dbReference type="Pfam" id="PF18039">
    <property type="entry name" value="UBA_6"/>
    <property type="match status" value="1"/>
</dbReference>
<dbReference type="GO" id="GO:0009379">
    <property type="term" value="C:Holliday junction helicase complex"/>
    <property type="evidence" value="ECO:0007669"/>
    <property type="project" value="InterPro"/>
</dbReference>
<dbReference type="Pfam" id="PF11977">
    <property type="entry name" value="RNase_Zc3h12a"/>
    <property type="match status" value="1"/>
</dbReference>
<proteinExistence type="inferred from homology"/>
<dbReference type="InterPro" id="IPR040546">
    <property type="entry name" value="Rege-1_UBA-like"/>
</dbReference>
<evidence type="ECO:0000313" key="13">
    <source>
        <dbReference type="EMBL" id="EFX78505.1"/>
    </source>
</evidence>
<keyword evidence="5" id="KW-0255">Endonuclease</keyword>
<evidence type="ECO:0000256" key="8">
    <source>
        <dbReference type="ARBA" id="ARBA00022833"/>
    </source>
</evidence>
<dbReference type="GO" id="GO:0004521">
    <property type="term" value="F:RNA endonuclease activity"/>
    <property type="evidence" value="ECO:0000318"/>
    <property type="project" value="GO_Central"/>
</dbReference>
<dbReference type="Pfam" id="PF18561">
    <property type="entry name" value="Regnase_1_C"/>
    <property type="match status" value="1"/>
</dbReference>
<keyword evidence="6 10" id="KW-0863">Zinc-finger</keyword>
<evidence type="ECO:0000256" key="7">
    <source>
        <dbReference type="ARBA" id="ARBA00022801"/>
    </source>
</evidence>
<dbReference type="InterPro" id="IPR040757">
    <property type="entry name" value="Regnase_1/ZC3H12_C"/>
</dbReference>
<name>E9GPZ6_DAPPU</name>
<evidence type="ECO:0000259" key="12">
    <source>
        <dbReference type="PROSITE" id="PS50103"/>
    </source>
</evidence>
<reference evidence="13 14" key="1">
    <citation type="journal article" date="2011" name="Science">
        <title>The ecoresponsive genome of Daphnia pulex.</title>
        <authorList>
            <person name="Colbourne J.K."/>
            <person name="Pfrender M.E."/>
            <person name="Gilbert D."/>
            <person name="Thomas W.K."/>
            <person name="Tucker A."/>
            <person name="Oakley T.H."/>
            <person name="Tokishita S."/>
            <person name="Aerts A."/>
            <person name="Arnold G.J."/>
            <person name="Basu M.K."/>
            <person name="Bauer D.J."/>
            <person name="Caceres C.E."/>
            <person name="Carmel L."/>
            <person name="Casola C."/>
            <person name="Choi J.H."/>
            <person name="Detter J.C."/>
            <person name="Dong Q."/>
            <person name="Dusheyko S."/>
            <person name="Eads B.D."/>
            <person name="Frohlich T."/>
            <person name="Geiler-Samerotte K.A."/>
            <person name="Gerlach D."/>
            <person name="Hatcher P."/>
            <person name="Jogdeo S."/>
            <person name="Krijgsveld J."/>
            <person name="Kriventseva E.V."/>
            <person name="Kultz D."/>
            <person name="Laforsch C."/>
            <person name="Lindquist E."/>
            <person name="Lopez J."/>
            <person name="Manak J.R."/>
            <person name="Muller J."/>
            <person name="Pangilinan J."/>
            <person name="Patwardhan R.P."/>
            <person name="Pitluck S."/>
            <person name="Pritham E.J."/>
            <person name="Rechtsteiner A."/>
            <person name="Rho M."/>
            <person name="Rogozin I.B."/>
            <person name="Sakarya O."/>
            <person name="Salamov A."/>
            <person name="Schaack S."/>
            <person name="Shapiro H."/>
            <person name="Shiga Y."/>
            <person name="Skalitzky C."/>
            <person name="Smith Z."/>
            <person name="Souvorov A."/>
            <person name="Sung W."/>
            <person name="Tang Z."/>
            <person name="Tsuchiya D."/>
            <person name="Tu H."/>
            <person name="Vos H."/>
            <person name="Wang M."/>
            <person name="Wolf Y.I."/>
            <person name="Yamagata H."/>
            <person name="Yamada T."/>
            <person name="Ye Y."/>
            <person name="Shaw J.R."/>
            <person name="Andrews J."/>
            <person name="Crease T.J."/>
            <person name="Tang H."/>
            <person name="Lucas S.M."/>
            <person name="Robertson H.M."/>
            <person name="Bork P."/>
            <person name="Koonin E.V."/>
            <person name="Zdobnov E.M."/>
            <person name="Grigoriev I.V."/>
            <person name="Lynch M."/>
            <person name="Boore J.L."/>
        </authorList>
    </citation>
    <scope>NUCLEOTIDE SEQUENCE [LARGE SCALE GENOMIC DNA]</scope>
</reference>
<keyword evidence="7" id="KW-0378">Hydrolase</keyword>
<feature type="compositionally biased region" description="Polar residues" evidence="11">
    <location>
        <begin position="282"/>
        <end position="295"/>
    </location>
</feature>
<evidence type="ECO:0000256" key="6">
    <source>
        <dbReference type="ARBA" id="ARBA00022771"/>
    </source>
</evidence>
<dbReference type="GO" id="GO:0005524">
    <property type="term" value="F:ATP binding"/>
    <property type="evidence" value="ECO:0007669"/>
    <property type="project" value="InterPro"/>
</dbReference>
<protein>
    <recommendedName>
        <fullName evidence="12">C3H1-type domain-containing protein</fullName>
    </recommendedName>
</protein>
<dbReference type="OMA" id="GQKCKFR"/>
<evidence type="ECO:0000256" key="4">
    <source>
        <dbReference type="ARBA" id="ARBA00022723"/>
    </source>
</evidence>
<dbReference type="EMBL" id="GL732557">
    <property type="protein sequence ID" value="EFX78505.1"/>
    <property type="molecule type" value="Genomic_DNA"/>
</dbReference>
<accession>E9GPZ6</accession>
<comment type="cofactor">
    <cofactor evidence="1">
        <name>Mg(2+)</name>
        <dbReference type="ChEBI" id="CHEBI:18420"/>
    </cofactor>
</comment>
<dbReference type="InterPro" id="IPR021869">
    <property type="entry name" value="RNase_Zc3h12_NYN"/>
</dbReference>